<dbReference type="HOGENOM" id="CLU_006332_3_0_1"/>
<feature type="non-terminal residue" evidence="7">
    <location>
        <position position="1"/>
    </location>
</feature>
<dbReference type="PaxDb" id="6945-B7QN32"/>
<dbReference type="EMBL" id="ABJB010227732">
    <property type="status" value="NOT_ANNOTATED_CDS"/>
    <property type="molecule type" value="Genomic_DNA"/>
</dbReference>
<dbReference type="EC" id="3.1.6.12" evidence="7"/>
<dbReference type="VEuPathDB" id="VectorBase:ISCP_030968"/>
<dbReference type="EMBL" id="ABJB011073627">
    <property type="status" value="NOT_ANNOTATED_CDS"/>
    <property type="molecule type" value="Genomic_DNA"/>
</dbReference>
<evidence type="ECO:0000313" key="7">
    <source>
        <dbReference type="EMBL" id="EEC20254.1"/>
    </source>
</evidence>
<dbReference type="EnsemblMetazoa" id="ISCW023935-RA">
    <property type="protein sequence ID" value="ISCW023935-PA"/>
    <property type="gene ID" value="ISCW023935"/>
</dbReference>
<dbReference type="Pfam" id="PF00884">
    <property type="entry name" value="Sulfatase"/>
    <property type="match status" value="1"/>
</dbReference>
<dbReference type="GO" id="GO:0003943">
    <property type="term" value="F:N-acetylgalactosamine-4-sulfatase activity"/>
    <property type="evidence" value="ECO:0007669"/>
    <property type="project" value="UniProtKB-EC"/>
</dbReference>
<dbReference type="Gene3D" id="3.40.720.10">
    <property type="entry name" value="Alkaline Phosphatase, subunit A"/>
    <property type="match status" value="1"/>
</dbReference>
<evidence type="ECO:0000256" key="3">
    <source>
        <dbReference type="ARBA" id="ARBA00022723"/>
    </source>
</evidence>
<sequence length="224" mass="25239">PPNIIFLLADDLGWADVSFRGDPQIPTPNLDVLASQGIILNNYYVLHLCTPSRGALMSGLYPIHTGLQHYVQLPAEPHGLPLNVTIMPEHLKNLGYTTHMIGKWNLGYYKESYTPTRRGFDSFYGFLNGGEDYYDHTILFVSTGLDFWDGTTPVRNQSHHYSTDLFTKKALALIKDHDQAKPMFLYFSHQAVHSGDFKVELEAPASAIAHFPYIKEQNRSIIAG</sequence>
<dbReference type="Proteomes" id="UP000001555">
    <property type="component" value="Unassembled WGS sequence"/>
</dbReference>
<dbReference type="InterPro" id="IPR000917">
    <property type="entry name" value="Sulfatase_N"/>
</dbReference>
<accession>B7QN32</accession>
<feature type="non-terminal residue" evidence="7">
    <location>
        <position position="224"/>
    </location>
</feature>
<evidence type="ECO:0000259" key="6">
    <source>
        <dbReference type="Pfam" id="PF00884"/>
    </source>
</evidence>
<dbReference type="STRING" id="6945.B7QN32"/>
<proteinExistence type="inferred from homology"/>
<evidence type="ECO:0000256" key="2">
    <source>
        <dbReference type="ARBA" id="ARBA00008779"/>
    </source>
</evidence>
<dbReference type="SUPFAM" id="SSF53649">
    <property type="entry name" value="Alkaline phosphatase-like"/>
    <property type="match status" value="1"/>
</dbReference>
<keyword evidence="7" id="KW-0378">Hydrolase</keyword>
<evidence type="ECO:0000256" key="1">
    <source>
        <dbReference type="ARBA" id="ARBA00001913"/>
    </source>
</evidence>
<evidence type="ECO:0000313" key="9">
    <source>
        <dbReference type="Proteomes" id="UP000001555"/>
    </source>
</evidence>
<comment type="cofactor">
    <cofactor evidence="1">
        <name>Ca(2+)</name>
        <dbReference type="ChEBI" id="CHEBI:29108"/>
    </cofactor>
</comment>
<protein>
    <submittedName>
        <fullName evidence="7 8">Sulfatase, putative</fullName>
        <ecNumber evidence="7">3.1.6.12</ecNumber>
    </submittedName>
</protein>
<dbReference type="GO" id="GO:0046872">
    <property type="term" value="F:metal ion binding"/>
    <property type="evidence" value="ECO:0007669"/>
    <property type="project" value="UniProtKB-KW"/>
</dbReference>
<keyword evidence="5" id="KW-0325">Glycoprotein</keyword>
<dbReference type="InterPro" id="IPR017850">
    <property type="entry name" value="Alkaline_phosphatase_core_sf"/>
</dbReference>
<dbReference type="OrthoDB" id="103349at2759"/>
<evidence type="ECO:0000313" key="8">
    <source>
        <dbReference type="EnsemblMetazoa" id="ISCW023935-PA"/>
    </source>
</evidence>
<evidence type="ECO:0000256" key="5">
    <source>
        <dbReference type="ARBA" id="ARBA00023180"/>
    </source>
</evidence>
<name>B7QN32_IXOSC</name>
<reference evidence="8" key="2">
    <citation type="submission" date="2020-05" db="UniProtKB">
        <authorList>
            <consortium name="EnsemblMetazoa"/>
        </authorList>
    </citation>
    <scope>IDENTIFICATION</scope>
    <source>
        <strain evidence="8">wikel</strain>
    </source>
</reference>
<keyword evidence="9" id="KW-1185">Reference proteome</keyword>
<dbReference type="EMBL" id="ABJB011050277">
    <property type="status" value="NOT_ANNOTATED_CDS"/>
    <property type="molecule type" value="Genomic_DNA"/>
</dbReference>
<keyword evidence="3" id="KW-0479">Metal-binding</keyword>
<dbReference type="InterPro" id="IPR047115">
    <property type="entry name" value="ARSB"/>
</dbReference>
<dbReference type="GO" id="GO:0008484">
    <property type="term" value="F:sulfuric ester hydrolase activity"/>
    <property type="evidence" value="ECO:0000318"/>
    <property type="project" value="GO_Central"/>
</dbReference>
<organism>
    <name type="scientific">Ixodes scapularis</name>
    <name type="common">Black-legged tick</name>
    <name type="synonym">Deer tick</name>
    <dbReference type="NCBI Taxonomy" id="6945"/>
    <lineage>
        <taxon>Eukaryota</taxon>
        <taxon>Metazoa</taxon>
        <taxon>Ecdysozoa</taxon>
        <taxon>Arthropoda</taxon>
        <taxon>Chelicerata</taxon>
        <taxon>Arachnida</taxon>
        <taxon>Acari</taxon>
        <taxon>Parasitiformes</taxon>
        <taxon>Ixodida</taxon>
        <taxon>Ixodoidea</taxon>
        <taxon>Ixodidae</taxon>
        <taxon>Ixodinae</taxon>
        <taxon>Ixodes</taxon>
    </lineage>
</organism>
<dbReference type="AlphaFoldDB" id="B7QN32"/>
<dbReference type="EMBL" id="DS975789">
    <property type="protein sequence ID" value="EEC20254.1"/>
    <property type="molecule type" value="Genomic_DNA"/>
</dbReference>
<feature type="domain" description="Sulfatase N-terminal" evidence="6">
    <location>
        <begin position="2"/>
        <end position="195"/>
    </location>
</feature>
<dbReference type="PANTHER" id="PTHR10342:SF273">
    <property type="entry name" value="RE14504P"/>
    <property type="match status" value="1"/>
</dbReference>
<dbReference type="EMBL" id="ABJB010624122">
    <property type="status" value="NOT_ANNOTATED_CDS"/>
    <property type="molecule type" value="Genomic_DNA"/>
</dbReference>
<dbReference type="EMBL" id="ABJB010129819">
    <property type="status" value="NOT_ANNOTATED_CDS"/>
    <property type="molecule type" value="Genomic_DNA"/>
</dbReference>
<dbReference type="EMBL" id="ABJB010086273">
    <property type="status" value="NOT_ANNOTATED_CDS"/>
    <property type="molecule type" value="Genomic_DNA"/>
</dbReference>
<comment type="similarity">
    <text evidence="2">Belongs to the sulfatase family.</text>
</comment>
<gene>
    <name evidence="7" type="ORF">IscW_ISCW023935</name>
</gene>
<dbReference type="PANTHER" id="PTHR10342">
    <property type="entry name" value="ARYLSULFATASE"/>
    <property type="match status" value="1"/>
</dbReference>
<evidence type="ECO:0000256" key="4">
    <source>
        <dbReference type="ARBA" id="ARBA00022837"/>
    </source>
</evidence>
<reference evidence="7 9" key="1">
    <citation type="submission" date="2008-03" db="EMBL/GenBank/DDBJ databases">
        <title>Annotation of Ixodes scapularis.</title>
        <authorList>
            <consortium name="Ixodes scapularis Genome Project Consortium"/>
            <person name="Caler E."/>
            <person name="Hannick L.I."/>
            <person name="Bidwell S."/>
            <person name="Joardar V."/>
            <person name="Thiagarajan M."/>
            <person name="Amedeo P."/>
            <person name="Galinsky K.J."/>
            <person name="Schobel S."/>
            <person name="Inman J."/>
            <person name="Hostetler J."/>
            <person name="Miller J."/>
            <person name="Hammond M."/>
            <person name="Megy K."/>
            <person name="Lawson D."/>
            <person name="Kodira C."/>
            <person name="Sutton G."/>
            <person name="Meyer J."/>
            <person name="Hill C.A."/>
            <person name="Birren B."/>
            <person name="Nene V."/>
            <person name="Collins F."/>
            <person name="Alarcon-Chaidez F."/>
            <person name="Wikel S."/>
            <person name="Strausberg R."/>
        </authorList>
    </citation>
    <scope>NUCLEOTIDE SEQUENCE [LARGE SCALE GENOMIC DNA]</scope>
    <source>
        <strain evidence="9">Wikel</strain>
        <strain evidence="7">Wikel colony</strain>
    </source>
</reference>
<keyword evidence="4" id="KW-0106">Calcium</keyword>
<dbReference type="VEuPathDB" id="VectorBase:ISCI023935"/>
<dbReference type="VEuPathDB" id="VectorBase:ISCW023935"/>